<dbReference type="PANTHER" id="PTHR43080:SF2">
    <property type="entry name" value="CBS DOMAIN-CONTAINING PROTEIN"/>
    <property type="match status" value="1"/>
</dbReference>
<dbReference type="Pfam" id="PF00571">
    <property type="entry name" value="CBS"/>
    <property type="match status" value="2"/>
</dbReference>
<keyword evidence="5" id="KW-1185">Reference proteome</keyword>
<dbReference type="Proteomes" id="UP001205603">
    <property type="component" value="Unassembled WGS sequence"/>
</dbReference>
<dbReference type="EMBL" id="JANDHW010000011">
    <property type="protein sequence ID" value="MCP9612575.1"/>
    <property type="molecule type" value="Genomic_DNA"/>
</dbReference>
<protein>
    <submittedName>
        <fullName evidence="4">CBS domain-containing protein</fullName>
    </submittedName>
</protein>
<evidence type="ECO:0000256" key="2">
    <source>
        <dbReference type="PROSITE-ProRule" id="PRU00703"/>
    </source>
</evidence>
<name>A0ABT1MIX0_9BACT</name>
<evidence type="ECO:0000313" key="5">
    <source>
        <dbReference type="Proteomes" id="UP001205603"/>
    </source>
</evidence>
<sequence>MLLKKYLFNRFTDANFKASGKKYPEKRKFYVSLYWFTEYKNNTIYSNVGAMTAKDLISNDIPVLYPETTVTEALARLEETRLGFLPVVKGEEYIGMASEKMLLETSDAEQELGNLILSAPSVKSESHLFDVLNQMTQLSVDMMPVTTQDGHYLGSVDRKNLLKHISTICNTGQEGAVILLEMYPEDYSLSELARLVEDNNCKIMNLLTYPYSENGMLRISIKIDCVDASPVLRSLERFNYKIVCCYQQQGVIDETLRQRFNELMYYLEM</sequence>
<dbReference type="InterPro" id="IPR051257">
    <property type="entry name" value="Diverse_CBS-Domain"/>
</dbReference>
<dbReference type="InterPro" id="IPR000644">
    <property type="entry name" value="CBS_dom"/>
</dbReference>
<proteinExistence type="predicted"/>
<accession>A0ABT1MIX0</accession>
<dbReference type="PROSITE" id="PS51371">
    <property type="entry name" value="CBS"/>
    <property type="match status" value="2"/>
</dbReference>
<dbReference type="SMART" id="SM00116">
    <property type="entry name" value="CBS"/>
    <property type="match status" value="2"/>
</dbReference>
<evidence type="ECO:0000313" key="4">
    <source>
        <dbReference type="EMBL" id="MCP9612575.1"/>
    </source>
</evidence>
<reference evidence="4 5" key="1">
    <citation type="submission" date="2022-07" db="EMBL/GenBank/DDBJ databases">
        <title>Fecal culturing of patients with breast cancer.</title>
        <authorList>
            <person name="Teng N.M.Y."/>
            <person name="Kiu R."/>
            <person name="Evans R."/>
            <person name="Baker D.J."/>
            <person name="Zenner C."/>
            <person name="Robinson S.D."/>
            <person name="Hall L.J."/>
        </authorList>
    </citation>
    <scope>NUCLEOTIDE SEQUENCE [LARGE SCALE GENOMIC DNA]</scope>
    <source>
        <strain evidence="4 5">LH1063</strain>
    </source>
</reference>
<dbReference type="InterPro" id="IPR046342">
    <property type="entry name" value="CBS_dom_sf"/>
</dbReference>
<keyword evidence="1 2" id="KW-0129">CBS domain</keyword>
<feature type="domain" description="CBS" evidence="3">
    <location>
        <begin position="115"/>
        <end position="174"/>
    </location>
</feature>
<feature type="domain" description="CBS" evidence="3">
    <location>
        <begin position="57"/>
        <end position="112"/>
    </location>
</feature>
<dbReference type="RefSeq" id="WP_255027903.1">
    <property type="nucleotide sequence ID" value="NZ_JANDHW010000011.1"/>
</dbReference>
<evidence type="ECO:0000256" key="1">
    <source>
        <dbReference type="ARBA" id="ARBA00023122"/>
    </source>
</evidence>
<evidence type="ECO:0000259" key="3">
    <source>
        <dbReference type="PROSITE" id="PS51371"/>
    </source>
</evidence>
<dbReference type="SUPFAM" id="SSF54631">
    <property type="entry name" value="CBS-domain pair"/>
    <property type="match status" value="1"/>
</dbReference>
<dbReference type="PANTHER" id="PTHR43080">
    <property type="entry name" value="CBS DOMAIN-CONTAINING PROTEIN CBSX3, MITOCHONDRIAL"/>
    <property type="match status" value="1"/>
</dbReference>
<organism evidence="4 5">
    <name type="scientific">Coprobacter tertius</name>
    <dbReference type="NCBI Taxonomy" id="2944915"/>
    <lineage>
        <taxon>Bacteria</taxon>
        <taxon>Pseudomonadati</taxon>
        <taxon>Bacteroidota</taxon>
        <taxon>Bacteroidia</taxon>
        <taxon>Bacteroidales</taxon>
        <taxon>Barnesiellaceae</taxon>
        <taxon>Coprobacter</taxon>
    </lineage>
</organism>
<comment type="caution">
    <text evidence="4">The sequence shown here is derived from an EMBL/GenBank/DDBJ whole genome shotgun (WGS) entry which is preliminary data.</text>
</comment>
<dbReference type="Gene3D" id="3.10.580.10">
    <property type="entry name" value="CBS-domain"/>
    <property type="match status" value="1"/>
</dbReference>
<gene>
    <name evidence="4" type="ORF">NMU02_10770</name>
</gene>